<keyword evidence="3" id="KW-1185">Reference proteome</keyword>
<evidence type="ECO:0000313" key="3">
    <source>
        <dbReference type="Proteomes" id="UP000325672"/>
    </source>
</evidence>
<organism evidence="2 3">
    <name type="scientific">Aspergillus pseudotamarii</name>
    <dbReference type="NCBI Taxonomy" id="132259"/>
    <lineage>
        <taxon>Eukaryota</taxon>
        <taxon>Fungi</taxon>
        <taxon>Dikarya</taxon>
        <taxon>Ascomycota</taxon>
        <taxon>Pezizomycotina</taxon>
        <taxon>Eurotiomycetes</taxon>
        <taxon>Eurotiomycetidae</taxon>
        <taxon>Eurotiales</taxon>
        <taxon>Aspergillaceae</taxon>
        <taxon>Aspergillus</taxon>
        <taxon>Aspergillus subgen. Circumdati</taxon>
    </lineage>
</organism>
<dbReference type="Pfam" id="PF08450">
    <property type="entry name" value="SGL"/>
    <property type="match status" value="1"/>
</dbReference>
<dbReference type="Proteomes" id="UP000325672">
    <property type="component" value="Unassembled WGS sequence"/>
</dbReference>
<dbReference type="PANTHER" id="PTHR47064">
    <property type="entry name" value="PUTATIVE (AFU_ORTHOLOGUE AFUA_1G08990)-RELATED"/>
    <property type="match status" value="1"/>
</dbReference>
<dbReference type="InterPro" id="IPR052988">
    <property type="entry name" value="Oryzine_lactonohydrolase"/>
</dbReference>
<dbReference type="InterPro" id="IPR011042">
    <property type="entry name" value="6-blade_b-propeller_TolB-like"/>
</dbReference>
<dbReference type="GeneID" id="43643563"/>
<protein>
    <submittedName>
        <fullName evidence="2">Calcium-dependent phosphotriesterase</fullName>
    </submittedName>
</protein>
<dbReference type="AlphaFoldDB" id="A0A5N6T0P0"/>
<dbReference type="PANTHER" id="PTHR47064:SF2">
    <property type="entry name" value="SMP-30_GLUCONOLACTONASE_LRE-LIKE REGION DOMAIN-CONTAINING PROTEIN-RELATED"/>
    <property type="match status" value="1"/>
</dbReference>
<dbReference type="EMBL" id="ML743564">
    <property type="protein sequence ID" value="KAE8139701.1"/>
    <property type="molecule type" value="Genomic_DNA"/>
</dbReference>
<name>A0A5N6T0P0_ASPPS</name>
<gene>
    <name evidence="2" type="ORF">BDV38DRAFT_280619</name>
</gene>
<dbReference type="Gene3D" id="2.120.10.30">
    <property type="entry name" value="TolB, C-terminal domain"/>
    <property type="match status" value="1"/>
</dbReference>
<dbReference type="RefSeq" id="XP_031915764.1">
    <property type="nucleotide sequence ID" value="XM_032059353.1"/>
</dbReference>
<dbReference type="InterPro" id="IPR013658">
    <property type="entry name" value="SGL"/>
</dbReference>
<evidence type="ECO:0000313" key="2">
    <source>
        <dbReference type="EMBL" id="KAE8139701.1"/>
    </source>
</evidence>
<proteinExistence type="predicted"/>
<reference evidence="2 3" key="1">
    <citation type="submission" date="2019-04" db="EMBL/GenBank/DDBJ databases">
        <title>Friends and foes A comparative genomics study of 23 Aspergillus species from section Flavi.</title>
        <authorList>
            <consortium name="DOE Joint Genome Institute"/>
            <person name="Kjaerbolling I."/>
            <person name="Vesth T."/>
            <person name="Frisvad J.C."/>
            <person name="Nybo J.L."/>
            <person name="Theobald S."/>
            <person name="Kildgaard S."/>
            <person name="Isbrandt T."/>
            <person name="Kuo A."/>
            <person name="Sato A."/>
            <person name="Lyhne E.K."/>
            <person name="Kogle M.E."/>
            <person name="Wiebenga A."/>
            <person name="Kun R.S."/>
            <person name="Lubbers R.J."/>
            <person name="Makela M.R."/>
            <person name="Barry K."/>
            <person name="Chovatia M."/>
            <person name="Clum A."/>
            <person name="Daum C."/>
            <person name="Haridas S."/>
            <person name="He G."/>
            <person name="LaButti K."/>
            <person name="Lipzen A."/>
            <person name="Mondo S."/>
            <person name="Riley R."/>
            <person name="Salamov A."/>
            <person name="Simmons B.A."/>
            <person name="Magnuson J.K."/>
            <person name="Henrissat B."/>
            <person name="Mortensen U.H."/>
            <person name="Larsen T.O."/>
            <person name="Devries R.P."/>
            <person name="Grigoriev I.V."/>
            <person name="Machida M."/>
            <person name="Baker S.E."/>
            <person name="Andersen M.R."/>
        </authorList>
    </citation>
    <scope>NUCLEOTIDE SEQUENCE [LARGE SCALE GENOMIC DNA]</scope>
    <source>
        <strain evidence="2 3">CBS 117625</strain>
    </source>
</reference>
<dbReference type="SUPFAM" id="SSF63829">
    <property type="entry name" value="Calcium-dependent phosphotriesterase"/>
    <property type="match status" value="1"/>
</dbReference>
<feature type="domain" description="SMP-30/Gluconolactonase/LRE-like region" evidence="1">
    <location>
        <begin position="129"/>
        <end position="317"/>
    </location>
</feature>
<dbReference type="OrthoDB" id="423498at2759"/>
<accession>A0A5N6T0P0</accession>
<sequence length="346" mass="37600">MATSVGFADQPASSSSPIPSTFAVYDNRFLDIIGPAPTLEVILENDTYPFAHEAGVFIPSTNELYLSSNQFIDPATQQKTIVITKVNLGNDSAPVTAEILNTDIPMANGGINYEDGILWCGQGTLNSTGGLFYMSIQAPYTSELLIDNFYGRQFNSLNDVVLHADGSMWFTDPIYGFEQKIRPPPCLPNQVYRFDPKTKEIRVVADGFGRTNGISFSPDQRTVYITDTDYNHGDGTIDPTRVSTIYAYNLTMINGAPTLTNRRVFAMADTGAPDGIKTDLQGNVYSGCGDGINIWSPGGVLLGKILVKGGIANFSFGRNGRMFLLGENKLWVAQLSSQVKGSILNI</sequence>
<evidence type="ECO:0000259" key="1">
    <source>
        <dbReference type="Pfam" id="PF08450"/>
    </source>
</evidence>